<evidence type="ECO:0000313" key="5">
    <source>
        <dbReference type="Proteomes" id="UP000183200"/>
    </source>
</evidence>
<keyword evidence="1" id="KW-0812">Transmembrane</keyword>
<feature type="transmembrane region" description="Helical" evidence="1">
    <location>
        <begin position="87"/>
        <end position="110"/>
    </location>
</feature>
<dbReference type="Gene3D" id="3.55.50.30">
    <property type="match status" value="1"/>
</dbReference>
<keyword evidence="5" id="KW-1185">Reference proteome</keyword>
<dbReference type="Pfam" id="PF16344">
    <property type="entry name" value="FecR_C"/>
    <property type="match status" value="1"/>
</dbReference>
<dbReference type="OrthoDB" id="1099963at2"/>
<dbReference type="GO" id="GO:0016989">
    <property type="term" value="F:sigma factor antagonist activity"/>
    <property type="evidence" value="ECO:0007669"/>
    <property type="project" value="TreeGrafter"/>
</dbReference>
<gene>
    <name evidence="4" type="ORF">SAMN05421820_101442</name>
</gene>
<dbReference type="InterPro" id="IPR032508">
    <property type="entry name" value="FecR_C"/>
</dbReference>
<keyword evidence="1" id="KW-0472">Membrane</keyword>
<evidence type="ECO:0000256" key="1">
    <source>
        <dbReference type="SAM" id="Phobius"/>
    </source>
</evidence>
<evidence type="ECO:0000259" key="2">
    <source>
        <dbReference type="Pfam" id="PF04773"/>
    </source>
</evidence>
<evidence type="ECO:0000259" key="3">
    <source>
        <dbReference type="Pfam" id="PF16344"/>
    </source>
</evidence>
<organism evidence="4 5">
    <name type="scientific">Pedobacter steynii</name>
    <dbReference type="NCBI Taxonomy" id="430522"/>
    <lineage>
        <taxon>Bacteria</taxon>
        <taxon>Pseudomonadati</taxon>
        <taxon>Bacteroidota</taxon>
        <taxon>Sphingobacteriia</taxon>
        <taxon>Sphingobacteriales</taxon>
        <taxon>Sphingobacteriaceae</taxon>
        <taxon>Pedobacter</taxon>
    </lineage>
</organism>
<reference evidence="5" key="1">
    <citation type="submission" date="2016-10" db="EMBL/GenBank/DDBJ databases">
        <authorList>
            <person name="Varghese N."/>
            <person name="Submissions S."/>
        </authorList>
    </citation>
    <scope>NUCLEOTIDE SEQUENCE [LARGE SCALE GENOMIC DNA]</scope>
    <source>
        <strain evidence="5">DSM 19110</strain>
    </source>
</reference>
<dbReference type="Gene3D" id="2.60.120.1440">
    <property type="match status" value="1"/>
</dbReference>
<dbReference type="PANTHER" id="PTHR30273:SF2">
    <property type="entry name" value="PROTEIN FECR"/>
    <property type="match status" value="1"/>
</dbReference>
<feature type="domain" description="FecR protein" evidence="2">
    <location>
        <begin position="189"/>
        <end position="284"/>
    </location>
</feature>
<feature type="domain" description="Protein FecR C-terminal" evidence="3">
    <location>
        <begin position="325"/>
        <end position="391"/>
    </location>
</feature>
<dbReference type="Proteomes" id="UP000183200">
    <property type="component" value="Unassembled WGS sequence"/>
</dbReference>
<evidence type="ECO:0000313" key="4">
    <source>
        <dbReference type="EMBL" id="SDL43753.1"/>
    </source>
</evidence>
<name>A0A1G9K3E4_9SPHI</name>
<sequence length="393" mass="43277">MLYNQLAGGINNLYRPNMKIVNIEHLVDKFNAGECSAEEEQILKGWLHQYNMEGSTGLSDEDLFSAQTSMLEAIEAVRFPKAKKLKLWPRIAAIAAVVATITIGAGLFYYNQSKLTDQSSQTAYKSDIAPGKVGATLTLANGKKIVLSEASKGELAEEAGISITKTADGQLLYELNKQGQTTENKINILSTAKGETYRVRLPDGSLVWLNAASSLTYDFALNEIGERRVKLSGEAYFEIAKDKAHPFVVSTDRQQVRVLGTHFNINSYTDEPVTATTLLEGSVQVLAGGKERLLRPGQEAKLGENGLAVVEANIALATAWKDGNMAFRKTDIQSVLRQISRWYNIEVKYQEKVPDYTITGEVSRGESLSSVLKILELSEVHFELKGRKLTILP</sequence>
<keyword evidence="1" id="KW-1133">Transmembrane helix</keyword>
<protein>
    <submittedName>
        <fullName evidence="4">FecR protein</fullName>
    </submittedName>
</protein>
<proteinExistence type="predicted"/>
<accession>A0A1G9K3E4</accession>
<dbReference type="InterPro" id="IPR012373">
    <property type="entry name" value="Ferrdict_sens_TM"/>
</dbReference>
<dbReference type="PANTHER" id="PTHR30273">
    <property type="entry name" value="PERIPLASMIC SIGNAL SENSOR AND SIGMA FACTOR ACTIVATOR FECR-RELATED"/>
    <property type="match status" value="1"/>
</dbReference>
<dbReference type="AlphaFoldDB" id="A0A1G9K3E4"/>
<dbReference type="Pfam" id="PF04773">
    <property type="entry name" value="FecR"/>
    <property type="match status" value="1"/>
</dbReference>
<dbReference type="EMBL" id="FNGY01000001">
    <property type="protein sequence ID" value="SDL43753.1"/>
    <property type="molecule type" value="Genomic_DNA"/>
</dbReference>
<dbReference type="InterPro" id="IPR006860">
    <property type="entry name" value="FecR"/>
</dbReference>